<dbReference type="EMBL" id="CM018051">
    <property type="protein sequence ID" value="KAA8516546.1"/>
    <property type="molecule type" value="Genomic_DNA"/>
</dbReference>
<dbReference type="AlphaFoldDB" id="A0A5J4ZFP3"/>
<reference evidence="1 2" key="1">
    <citation type="submission" date="2019-09" db="EMBL/GenBank/DDBJ databases">
        <title>A chromosome-level genome assembly of the Chinese tupelo Nyssa sinensis.</title>
        <authorList>
            <person name="Yang X."/>
            <person name="Kang M."/>
            <person name="Yang Y."/>
            <person name="Xiong H."/>
            <person name="Wang M."/>
            <person name="Zhang Z."/>
            <person name="Wang Z."/>
            <person name="Wu H."/>
            <person name="Ma T."/>
            <person name="Liu J."/>
            <person name="Xi Z."/>
        </authorList>
    </citation>
    <scope>NUCLEOTIDE SEQUENCE [LARGE SCALE GENOMIC DNA]</scope>
    <source>
        <strain evidence="1">J267</strain>
        <tissue evidence="1">Leaf</tissue>
    </source>
</reference>
<name>A0A5J4ZFP3_9ASTE</name>
<gene>
    <name evidence="1" type="ORF">F0562_016948</name>
</gene>
<dbReference type="Proteomes" id="UP000325577">
    <property type="component" value="Linkage Group LG8"/>
</dbReference>
<evidence type="ECO:0000313" key="2">
    <source>
        <dbReference type="Proteomes" id="UP000325577"/>
    </source>
</evidence>
<organism evidence="1 2">
    <name type="scientific">Nyssa sinensis</name>
    <dbReference type="NCBI Taxonomy" id="561372"/>
    <lineage>
        <taxon>Eukaryota</taxon>
        <taxon>Viridiplantae</taxon>
        <taxon>Streptophyta</taxon>
        <taxon>Embryophyta</taxon>
        <taxon>Tracheophyta</taxon>
        <taxon>Spermatophyta</taxon>
        <taxon>Magnoliopsida</taxon>
        <taxon>eudicotyledons</taxon>
        <taxon>Gunneridae</taxon>
        <taxon>Pentapetalae</taxon>
        <taxon>asterids</taxon>
        <taxon>Cornales</taxon>
        <taxon>Nyssaceae</taxon>
        <taxon>Nyssa</taxon>
    </lineage>
</organism>
<protein>
    <submittedName>
        <fullName evidence="1">Uncharacterized protein</fullName>
    </submittedName>
</protein>
<proteinExistence type="predicted"/>
<evidence type="ECO:0000313" key="1">
    <source>
        <dbReference type="EMBL" id="KAA8516546.1"/>
    </source>
</evidence>
<sequence length="85" mass="9692">MMSEKPKESRIGFRQCGELIQQKEKGFFEGDSDEDFKNLIQLSSETRGKNIPISGVLFVCRVQRAFTVKEALSGEESCLYELRVV</sequence>
<keyword evidence="2" id="KW-1185">Reference proteome</keyword>
<accession>A0A5J4ZFP3</accession>